<organism evidence="1 2">
    <name type="scientific">Choristoneura fumiferana</name>
    <name type="common">Spruce budworm moth</name>
    <name type="synonym">Archips fumiferana</name>
    <dbReference type="NCBI Taxonomy" id="7141"/>
    <lineage>
        <taxon>Eukaryota</taxon>
        <taxon>Metazoa</taxon>
        <taxon>Ecdysozoa</taxon>
        <taxon>Arthropoda</taxon>
        <taxon>Hexapoda</taxon>
        <taxon>Insecta</taxon>
        <taxon>Pterygota</taxon>
        <taxon>Neoptera</taxon>
        <taxon>Endopterygota</taxon>
        <taxon>Lepidoptera</taxon>
        <taxon>Glossata</taxon>
        <taxon>Ditrysia</taxon>
        <taxon>Tortricoidea</taxon>
        <taxon>Tortricidae</taxon>
        <taxon>Tortricinae</taxon>
        <taxon>Choristoneura</taxon>
    </lineage>
</organism>
<keyword evidence="2" id="KW-1185">Reference proteome</keyword>
<evidence type="ECO:0000313" key="2">
    <source>
        <dbReference type="Proteomes" id="UP001064048"/>
    </source>
</evidence>
<accession>A0ACC0K5F1</accession>
<comment type="caution">
    <text evidence="1">The sequence shown here is derived from an EMBL/GenBank/DDBJ whole genome shotgun (WGS) entry which is preliminary data.</text>
</comment>
<gene>
    <name evidence="1" type="ORF">MSG28_016117</name>
</gene>
<protein>
    <submittedName>
        <fullName evidence="1">Uncharacterized protein</fullName>
    </submittedName>
</protein>
<name>A0ACC0K5F1_CHOFU</name>
<evidence type="ECO:0000313" key="1">
    <source>
        <dbReference type="EMBL" id="KAI8431638.1"/>
    </source>
</evidence>
<reference evidence="1 2" key="1">
    <citation type="journal article" date="2022" name="Genome Biol. Evol.">
        <title>The Spruce Budworm Genome: Reconstructing the Evolutionary History of Antifreeze Proteins.</title>
        <authorList>
            <person name="Beliveau C."/>
            <person name="Gagne P."/>
            <person name="Picq S."/>
            <person name="Vernygora O."/>
            <person name="Keeling C.I."/>
            <person name="Pinkney K."/>
            <person name="Doucet D."/>
            <person name="Wen F."/>
            <person name="Johnston J.S."/>
            <person name="Maaroufi H."/>
            <person name="Boyle B."/>
            <person name="Laroche J."/>
            <person name="Dewar K."/>
            <person name="Juretic N."/>
            <person name="Blackburn G."/>
            <person name="Nisole A."/>
            <person name="Brunet B."/>
            <person name="Brandao M."/>
            <person name="Lumley L."/>
            <person name="Duan J."/>
            <person name="Quan G."/>
            <person name="Lucarotti C.J."/>
            <person name="Roe A.D."/>
            <person name="Sperling F.A.H."/>
            <person name="Levesque R.C."/>
            <person name="Cusson M."/>
        </authorList>
    </citation>
    <scope>NUCLEOTIDE SEQUENCE [LARGE SCALE GENOMIC DNA]</scope>
    <source>
        <strain evidence="1">Glfc:IPQL:Cfum</strain>
    </source>
</reference>
<dbReference type="Proteomes" id="UP001064048">
    <property type="component" value="Chromosome 30"/>
</dbReference>
<sequence>MEELLTIDSVYSKEESHTVLVNFQNGEPEDDLDVDCKRLVDENGNKSLVTEISDVLYAGDEDAEDLGQTFILVRNRKTGKVRLIEVGCAELKPVIKIDLDTSQLHETSRLELSRKFGSKKQKQQMEQKEKLKVNVQTVTEQMVNVTENISEDKLDLSVYNQTNSDDFYLPPIDRDATKVEEVYDLNKILTEDEYEAIYSELEDKDYADQLHSSIKRATASKKMTPRLTVLSVYADTLLKFTFIRSTEVRKKSFTVCEHSSTLNKIVLNNFTTLSNGKRNRPLQYRDKSICYFIVFMLILNNFKFDMENLSSALKMTPATIGLKVRVVGGSVVTSGDKKMVQLKLPLVSKTAFRRKSAKF</sequence>
<proteinExistence type="predicted"/>
<dbReference type="EMBL" id="CM046130">
    <property type="protein sequence ID" value="KAI8431638.1"/>
    <property type="molecule type" value="Genomic_DNA"/>
</dbReference>